<dbReference type="EMBL" id="WHUW01000379">
    <property type="protein sequence ID" value="KAF8415034.1"/>
    <property type="molecule type" value="Genomic_DNA"/>
</dbReference>
<keyword evidence="2" id="KW-1185">Reference proteome</keyword>
<evidence type="ECO:0000313" key="2">
    <source>
        <dbReference type="Proteomes" id="UP001194468"/>
    </source>
</evidence>
<name>A0AAD4B9Q2_BOLED</name>
<comment type="caution">
    <text evidence="1">The sequence shown here is derived from an EMBL/GenBank/DDBJ whole genome shotgun (WGS) entry which is preliminary data.</text>
</comment>
<accession>A0AAD4B9Q2</accession>
<proteinExistence type="predicted"/>
<gene>
    <name evidence="1" type="ORF">L210DRAFT_876301</name>
</gene>
<organism evidence="1 2">
    <name type="scientific">Boletus edulis BED1</name>
    <dbReference type="NCBI Taxonomy" id="1328754"/>
    <lineage>
        <taxon>Eukaryota</taxon>
        <taxon>Fungi</taxon>
        <taxon>Dikarya</taxon>
        <taxon>Basidiomycota</taxon>
        <taxon>Agaricomycotina</taxon>
        <taxon>Agaricomycetes</taxon>
        <taxon>Agaricomycetidae</taxon>
        <taxon>Boletales</taxon>
        <taxon>Boletineae</taxon>
        <taxon>Boletaceae</taxon>
        <taxon>Boletoideae</taxon>
        <taxon>Boletus</taxon>
    </lineage>
</organism>
<evidence type="ECO:0000313" key="1">
    <source>
        <dbReference type="EMBL" id="KAF8415034.1"/>
    </source>
</evidence>
<dbReference type="AlphaFoldDB" id="A0AAD4B9Q2"/>
<reference evidence="1" key="1">
    <citation type="submission" date="2019-10" db="EMBL/GenBank/DDBJ databases">
        <authorList>
            <consortium name="DOE Joint Genome Institute"/>
            <person name="Kuo A."/>
            <person name="Miyauchi S."/>
            <person name="Kiss E."/>
            <person name="Drula E."/>
            <person name="Kohler A."/>
            <person name="Sanchez-Garcia M."/>
            <person name="Andreopoulos B."/>
            <person name="Barry K.W."/>
            <person name="Bonito G."/>
            <person name="Buee M."/>
            <person name="Carver A."/>
            <person name="Chen C."/>
            <person name="Cichocki N."/>
            <person name="Clum A."/>
            <person name="Culley D."/>
            <person name="Crous P.W."/>
            <person name="Fauchery L."/>
            <person name="Girlanda M."/>
            <person name="Hayes R."/>
            <person name="Keri Z."/>
            <person name="LaButti K."/>
            <person name="Lipzen A."/>
            <person name="Lombard V."/>
            <person name="Magnuson J."/>
            <person name="Maillard F."/>
            <person name="Morin E."/>
            <person name="Murat C."/>
            <person name="Nolan M."/>
            <person name="Ohm R."/>
            <person name="Pangilinan J."/>
            <person name="Pereira M."/>
            <person name="Perotto S."/>
            <person name="Peter M."/>
            <person name="Riley R."/>
            <person name="Sitrit Y."/>
            <person name="Stielow B."/>
            <person name="Szollosi G."/>
            <person name="Zifcakova L."/>
            <person name="Stursova M."/>
            <person name="Spatafora J.W."/>
            <person name="Tedersoo L."/>
            <person name="Vaario L.-M."/>
            <person name="Yamada A."/>
            <person name="Yan M."/>
            <person name="Wang P."/>
            <person name="Xu J."/>
            <person name="Bruns T."/>
            <person name="Baldrian P."/>
            <person name="Vilgalys R."/>
            <person name="Henrissat B."/>
            <person name="Grigoriev I.V."/>
            <person name="Hibbett D."/>
            <person name="Nagy L.G."/>
            <person name="Martin F.M."/>
        </authorList>
    </citation>
    <scope>NUCLEOTIDE SEQUENCE</scope>
    <source>
        <strain evidence="1">BED1</strain>
    </source>
</reference>
<dbReference type="Proteomes" id="UP001194468">
    <property type="component" value="Unassembled WGS sequence"/>
</dbReference>
<sequence length="196" mass="22301">MGRPRLYHTIKEKSQAKQTYSKTYYTKNHERISLRNKEKYRLRLGLSADTSNGSPIPLKPTLTPRRKYLTCRSLEAALMSFLKNSLASFLDNLISDFLCSPIASKFVDQLTQSLETAEELRVLARSLHAQVLQSHGVCTRLNKVEASSRRIAQVVHALEDLLLHVQSEDLEGFVDIYCSKQFSYQTAPDVVPLPEM</sequence>
<protein>
    <submittedName>
        <fullName evidence="1">Uncharacterized protein</fullName>
    </submittedName>
</protein>
<reference evidence="1" key="2">
    <citation type="journal article" date="2020" name="Nat. Commun.">
        <title>Large-scale genome sequencing of mycorrhizal fungi provides insights into the early evolution of symbiotic traits.</title>
        <authorList>
            <person name="Miyauchi S."/>
            <person name="Kiss E."/>
            <person name="Kuo A."/>
            <person name="Drula E."/>
            <person name="Kohler A."/>
            <person name="Sanchez-Garcia M."/>
            <person name="Morin E."/>
            <person name="Andreopoulos B."/>
            <person name="Barry K.W."/>
            <person name="Bonito G."/>
            <person name="Buee M."/>
            <person name="Carver A."/>
            <person name="Chen C."/>
            <person name="Cichocki N."/>
            <person name="Clum A."/>
            <person name="Culley D."/>
            <person name="Crous P.W."/>
            <person name="Fauchery L."/>
            <person name="Girlanda M."/>
            <person name="Hayes R.D."/>
            <person name="Keri Z."/>
            <person name="LaButti K."/>
            <person name="Lipzen A."/>
            <person name="Lombard V."/>
            <person name="Magnuson J."/>
            <person name="Maillard F."/>
            <person name="Murat C."/>
            <person name="Nolan M."/>
            <person name="Ohm R.A."/>
            <person name="Pangilinan J."/>
            <person name="Pereira M.F."/>
            <person name="Perotto S."/>
            <person name="Peter M."/>
            <person name="Pfister S."/>
            <person name="Riley R."/>
            <person name="Sitrit Y."/>
            <person name="Stielow J.B."/>
            <person name="Szollosi G."/>
            <person name="Zifcakova L."/>
            <person name="Stursova M."/>
            <person name="Spatafora J.W."/>
            <person name="Tedersoo L."/>
            <person name="Vaario L.M."/>
            <person name="Yamada A."/>
            <person name="Yan M."/>
            <person name="Wang P."/>
            <person name="Xu J."/>
            <person name="Bruns T."/>
            <person name="Baldrian P."/>
            <person name="Vilgalys R."/>
            <person name="Dunand C."/>
            <person name="Henrissat B."/>
            <person name="Grigoriev I.V."/>
            <person name="Hibbett D."/>
            <person name="Nagy L.G."/>
            <person name="Martin F.M."/>
        </authorList>
    </citation>
    <scope>NUCLEOTIDE SEQUENCE</scope>
    <source>
        <strain evidence="1">BED1</strain>
    </source>
</reference>